<protein>
    <submittedName>
        <fullName evidence="1">Uncharacterized protein</fullName>
    </submittedName>
</protein>
<accession>A0A6H5J5X6</accession>
<keyword evidence="2" id="KW-1185">Reference proteome</keyword>
<feature type="non-terminal residue" evidence="1">
    <location>
        <position position="70"/>
    </location>
</feature>
<evidence type="ECO:0000313" key="1">
    <source>
        <dbReference type="EMBL" id="CAB0044855.1"/>
    </source>
</evidence>
<name>A0A6H5J5X6_9HYME</name>
<gene>
    <name evidence="1" type="ORF">TBRA_LOCUS16430</name>
</gene>
<reference evidence="1 2" key="1">
    <citation type="submission" date="2020-02" db="EMBL/GenBank/DDBJ databases">
        <authorList>
            <person name="Ferguson B K."/>
        </authorList>
    </citation>
    <scope>NUCLEOTIDE SEQUENCE [LARGE SCALE GENOMIC DNA]</scope>
</reference>
<organism evidence="1 2">
    <name type="scientific">Trichogramma brassicae</name>
    <dbReference type="NCBI Taxonomy" id="86971"/>
    <lineage>
        <taxon>Eukaryota</taxon>
        <taxon>Metazoa</taxon>
        <taxon>Ecdysozoa</taxon>
        <taxon>Arthropoda</taxon>
        <taxon>Hexapoda</taxon>
        <taxon>Insecta</taxon>
        <taxon>Pterygota</taxon>
        <taxon>Neoptera</taxon>
        <taxon>Endopterygota</taxon>
        <taxon>Hymenoptera</taxon>
        <taxon>Apocrita</taxon>
        <taxon>Proctotrupomorpha</taxon>
        <taxon>Chalcidoidea</taxon>
        <taxon>Trichogrammatidae</taxon>
        <taxon>Trichogramma</taxon>
    </lineage>
</organism>
<evidence type="ECO:0000313" key="2">
    <source>
        <dbReference type="Proteomes" id="UP000479190"/>
    </source>
</evidence>
<dbReference type="OrthoDB" id="5402602at2759"/>
<dbReference type="AlphaFoldDB" id="A0A6H5J5X6"/>
<dbReference type="EMBL" id="CADCXV010001496">
    <property type="protein sequence ID" value="CAB0044855.1"/>
    <property type="molecule type" value="Genomic_DNA"/>
</dbReference>
<proteinExistence type="predicted"/>
<dbReference type="Proteomes" id="UP000479190">
    <property type="component" value="Unassembled WGS sequence"/>
</dbReference>
<sequence length="70" mass="7761">MLLKFGKPSNCRGAITKRCGSRIGLTRMDLLALHLICQSEHCQCPLCGDIFQINDEIQQTVQVNAMGQRG</sequence>